<dbReference type="PROSITE" id="PS00233">
    <property type="entry name" value="CHIT_BIND_RR_1"/>
    <property type="match status" value="1"/>
</dbReference>
<feature type="compositionally biased region" description="Low complexity" evidence="3">
    <location>
        <begin position="34"/>
        <end position="45"/>
    </location>
</feature>
<dbReference type="GO" id="GO:0042302">
    <property type="term" value="F:structural constituent of cuticle"/>
    <property type="evidence" value="ECO:0007669"/>
    <property type="project" value="UniProtKB-UniRule"/>
</dbReference>
<keyword evidence="1 2" id="KW-0193">Cuticle</keyword>
<dbReference type="STRING" id="7260.B4N010"/>
<dbReference type="InParanoid" id="B4N010"/>
<reference evidence="5 6" key="1">
    <citation type="journal article" date="2007" name="Nature">
        <title>Evolution of genes and genomes on the Drosophila phylogeny.</title>
        <authorList>
            <consortium name="Drosophila 12 Genomes Consortium"/>
            <person name="Clark A.G."/>
            <person name="Eisen M.B."/>
            <person name="Smith D.R."/>
            <person name="Bergman C.M."/>
            <person name="Oliver B."/>
            <person name="Markow T.A."/>
            <person name="Kaufman T.C."/>
            <person name="Kellis M."/>
            <person name="Gelbart W."/>
            <person name="Iyer V.N."/>
            <person name="Pollard D.A."/>
            <person name="Sackton T.B."/>
            <person name="Larracuente A.M."/>
            <person name="Singh N.D."/>
            <person name="Abad J.P."/>
            <person name="Abt D.N."/>
            <person name="Adryan B."/>
            <person name="Aguade M."/>
            <person name="Akashi H."/>
            <person name="Anderson W.W."/>
            <person name="Aquadro C.F."/>
            <person name="Ardell D.H."/>
            <person name="Arguello R."/>
            <person name="Artieri C.G."/>
            <person name="Barbash D.A."/>
            <person name="Barker D."/>
            <person name="Barsanti P."/>
            <person name="Batterham P."/>
            <person name="Batzoglou S."/>
            <person name="Begun D."/>
            <person name="Bhutkar A."/>
            <person name="Blanco E."/>
            <person name="Bosak S.A."/>
            <person name="Bradley R.K."/>
            <person name="Brand A.D."/>
            <person name="Brent M.R."/>
            <person name="Brooks A.N."/>
            <person name="Brown R.H."/>
            <person name="Butlin R.K."/>
            <person name="Caggese C."/>
            <person name="Calvi B.R."/>
            <person name="Bernardo de Carvalho A."/>
            <person name="Caspi A."/>
            <person name="Castrezana S."/>
            <person name="Celniker S.E."/>
            <person name="Chang J.L."/>
            <person name="Chapple C."/>
            <person name="Chatterji S."/>
            <person name="Chinwalla A."/>
            <person name="Civetta A."/>
            <person name="Clifton S.W."/>
            <person name="Comeron J.M."/>
            <person name="Costello J.C."/>
            <person name="Coyne J.A."/>
            <person name="Daub J."/>
            <person name="David R.G."/>
            <person name="Delcher A.L."/>
            <person name="Delehaunty K."/>
            <person name="Do C.B."/>
            <person name="Ebling H."/>
            <person name="Edwards K."/>
            <person name="Eickbush T."/>
            <person name="Evans J.D."/>
            <person name="Filipski A."/>
            <person name="Findeiss S."/>
            <person name="Freyhult E."/>
            <person name="Fulton L."/>
            <person name="Fulton R."/>
            <person name="Garcia A.C."/>
            <person name="Gardiner A."/>
            <person name="Garfield D.A."/>
            <person name="Garvin B.E."/>
            <person name="Gibson G."/>
            <person name="Gilbert D."/>
            <person name="Gnerre S."/>
            <person name="Godfrey J."/>
            <person name="Good R."/>
            <person name="Gotea V."/>
            <person name="Gravely B."/>
            <person name="Greenberg A.J."/>
            <person name="Griffiths-Jones S."/>
            <person name="Gross S."/>
            <person name="Guigo R."/>
            <person name="Gustafson E.A."/>
            <person name="Haerty W."/>
            <person name="Hahn M.W."/>
            <person name="Halligan D.L."/>
            <person name="Halpern A.L."/>
            <person name="Halter G.M."/>
            <person name="Han M.V."/>
            <person name="Heger A."/>
            <person name="Hillier L."/>
            <person name="Hinrichs A.S."/>
            <person name="Holmes I."/>
            <person name="Hoskins R.A."/>
            <person name="Hubisz M.J."/>
            <person name="Hultmark D."/>
            <person name="Huntley M.A."/>
            <person name="Jaffe D.B."/>
            <person name="Jagadeeshan S."/>
            <person name="Jeck W.R."/>
            <person name="Johnson J."/>
            <person name="Jones C.D."/>
            <person name="Jordan W.C."/>
            <person name="Karpen G.H."/>
            <person name="Kataoka E."/>
            <person name="Keightley P.D."/>
            <person name="Kheradpour P."/>
            <person name="Kirkness E.F."/>
            <person name="Koerich L.B."/>
            <person name="Kristiansen K."/>
            <person name="Kudrna D."/>
            <person name="Kulathinal R.J."/>
            <person name="Kumar S."/>
            <person name="Kwok R."/>
            <person name="Lander E."/>
            <person name="Langley C.H."/>
            <person name="Lapoint R."/>
            <person name="Lazzaro B.P."/>
            <person name="Lee S.J."/>
            <person name="Levesque L."/>
            <person name="Li R."/>
            <person name="Lin C.F."/>
            <person name="Lin M.F."/>
            <person name="Lindblad-Toh K."/>
            <person name="Llopart A."/>
            <person name="Long M."/>
            <person name="Low L."/>
            <person name="Lozovsky E."/>
            <person name="Lu J."/>
            <person name="Luo M."/>
            <person name="Machado C.A."/>
            <person name="Makalowski W."/>
            <person name="Marzo M."/>
            <person name="Matsuda M."/>
            <person name="Matzkin L."/>
            <person name="McAllister B."/>
            <person name="McBride C.S."/>
            <person name="McKernan B."/>
            <person name="McKernan K."/>
            <person name="Mendez-Lago M."/>
            <person name="Minx P."/>
            <person name="Mollenhauer M.U."/>
            <person name="Montooth K."/>
            <person name="Mount S.M."/>
            <person name="Mu X."/>
            <person name="Myers E."/>
            <person name="Negre B."/>
            <person name="Newfeld S."/>
            <person name="Nielsen R."/>
            <person name="Noor M.A."/>
            <person name="O'Grady P."/>
            <person name="Pachter L."/>
            <person name="Papaceit M."/>
            <person name="Parisi M.J."/>
            <person name="Parisi M."/>
            <person name="Parts L."/>
            <person name="Pedersen J.S."/>
            <person name="Pesole G."/>
            <person name="Phillippy A.M."/>
            <person name="Ponting C.P."/>
            <person name="Pop M."/>
            <person name="Porcelli D."/>
            <person name="Powell J.R."/>
            <person name="Prohaska S."/>
            <person name="Pruitt K."/>
            <person name="Puig M."/>
            <person name="Quesneville H."/>
            <person name="Ram K.R."/>
            <person name="Rand D."/>
            <person name="Rasmussen M.D."/>
            <person name="Reed L.K."/>
            <person name="Reenan R."/>
            <person name="Reily A."/>
            <person name="Remington K.A."/>
            <person name="Rieger T.T."/>
            <person name="Ritchie M.G."/>
            <person name="Robin C."/>
            <person name="Rogers Y.H."/>
            <person name="Rohde C."/>
            <person name="Rozas J."/>
            <person name="Rubenfield M.J."/>
            <person name="Ruiz A."/>
            <person name="Russo S."/>
            <person name="Salzberg S.L."/>
            <person name="Sanchez-Gracia A."/>
            <person name="Saranga D.J."/>
            <person name="Sato H."/>
            <person name="Schaeffer S.W."/>
            <person name="Schatz M.C."/>
            <person name="Schlenke T."/>
            <person name="Schwartz R."/>
            <person name="Segarra C."/>
            <person name="Singh R.S."/>
            <person name="Sirot L."/>
            <person name="Sirota M."/>
            <person name="Sisneros N.B."/>
            <person name="Smith C.D."/>
            <person name="Smith T.F."/>
            <person name="Spieth J."/>
            <person name="Stage D.E."/>
            <person name="Stark A."/>
            <person name="Stephan W."/>
            <person name="Strausberg R.L."/>
            <person name="Strempel S."/>
            <person name="Sturgill D."/>
            <person name="Sutton G."/>
            <person name="Sutton G.G."/>
            <person name="Tao W."/>
            <person name="Teichmann S."/>
            <person name="Tobari Y.N."/>
            <person name="Tomimura Y."/>
            <person name="Tsolas J.M."/>
            <person name="Valente V.L."/>
            <person name="Venter E."/>
            <person name="Venter J.C."/>
            <person name="Vicario S."/>
            <person name="Vieira F.G."/>
            <person name="Vilella A.J."/>
            <person name="Villasante A."/>
            <person name="Walenz B."/>
            <person name="Wang J."/>
            <person name="Wasserman M."/>
            <person name="Watts T."/>
            <person name="Wilson D."/>
            <person name="Wilson R.K."/>
            <person name="Wing R.A."/>
            <person name="Wolfner M.F."/>
            <person name="Wong A."/>
            <person name="Wong G.K."/>
            <person name="Wu C.I."/>
            <person name="Wu G."/>
            <person name="Yamamoto D."/>
            <person name="Yang H.P."/>
            <person name="Yang S.P."/>
            <person name="Yorke J.A."/>
            <person name="Yoshida K."/>
            <person name="Zdobnov E."/>
            <person name="Zhang P."/>
            <person name="Zhang Y."/>
            <person name="Zimin A.V."/>
            <person name="Baldwin J."/>
            <person name="Abdouelleil A."/>
            <person name="Abdulkadir J."/>
            <person name="Abebe A."/>
            <person name="Abera B."/>
            <person name="Abreu J."/>
            <person name="Acer S.C."/>
            <person name="Aftuck L."/>
            <person name="Alexander A."/>
            <person name="An P."/>
            <person name="Anderson E."/>
            <person name="Anderson S."/>
            <person name="Arachi H."/>
            <person name="Azer M."/>
            <person name="Bachantsang P."/>
            <person name="Barry A."/>
            <person name="Bayul T."/>
            <person name="Berlin A."/>
            <person name="Bessette D."/>
            <person name="Bloom T."/>
            <person name="Blye J."/>
            <person name="Boguslavskiy L."/>
            <person name="Bonnet C."/>
            <person name="Boukhgalter B."/>
            <person name="Bourzgui I."/>
            <person name="Brown A."/>
            <person name="Cahill P."/>
            <person name="Channer S."/>
            <person name="Cheshatsang Y."/>
            <person name="Chuda L."/>
            <person name="Citroen M."/>
            <person name="Collymore A."/>
            <person name="Cooke P."/>
            <person name="Costello M."/>
            <person name="D'Aco K."/>
            <person name="Daza R."/>
            <person name="De Haan G."/>
            <person name="DeGray S."/>
            <person name="DeMaso C."/>
            <person name="Dhargay N."/>
            <person name="Dooley K."/>
            <person name="Dooley E."/>
            <person name="Doricent M."/>
            <person name="Dorje P."/>
            <person name="Dorjee K."/>
            <person name="Dupes A."/>
            <person name="Elong R."/>
            <person name="Falk J."/>
            <person name="Farina A."/>
            <person name="Faro S."/>
            <person name="Ferguson D."/>
            <person name="Fisher S."/>
            <person name="Foley C.D."/>
            <person name="Franke A."/>
            <person name="Friedrich D."/>
            <person name="Gadbois L."/>
            <person name="Gearin G."/>
            <person name="Gearin C.R."/>
            <person name="Giannoukos G."/>
            <person name="Goode T."/>
            <person name="Graham J."/>
            <person name="Grandbois E."/>
            <person name="Grewal S."/>
            <person name="Gyaltsen K."/>
            <person name="Hafez N."/>
            <person name="Hagos B."/>
            <person name="Hall J."/>
            <person name="Henson C."/>
            <person name="Hollinger A."/>
            <person name="Honan T."/>
            <person name="Huard M.D."/>
            <person name="Hughes L."/>
            <person name="Hurhula B."/>
            <person name="Husby M.E."/>
            <person name="Kamat A."/>
            <person name="Kanga B."/>
            <person name="Kashin S."/>
            <person name="Khazanovich D."/>
            <person name="Kisner P."/>
            <person name="Lance K."/>
            <person name="Lara M."/>
            <person name="Lee W."/>
            <person name="Lennon N."/>
            <person name="Letendre F."/>
            <person name="LeVine R."/>
            <person name="Lipovsky A."/>
            <person name="Liu X."/>
            <person name="Liu J."/>
            <person name="Liu S."/>
            <person name="Lokyitsang T."/>
            <person name="Lokyitsang Y."/>
            <person name="Lubonja R."/>
            <person name="Lui A."/>
            <person name="MacDonald P."/>
            <person name="Magnisalis V."/>
            <person name="Maru K."/>
            <person name="Matthews C."/>
            <person name="McCusker W."/>
            <person name="McDonough S."/>
            <person name="Mehta T."/>
            <person name="Meldrim J."/>
            <person name="Meneus L."/>
            <person name="Mihai O."/>
            <person name="Mihalev A."/>
            <person name="Mihova T."/>
            <person name="Mittelman R."/>
            <person name="Mlenga V."/>
            <person name="Montmayeur A."/>
            <person name="Mulrain L."/>
            <person name="Navidi A."/>
            <person name="Naylor J."/>
            <person name="Negash T."/>
            <person name="Nguyen T."/>
            <person name="Nguyen N."/>
            <person name="Nicol R."/>
            <person name="Norbu C."/>
            <person name="Norbu N."/>
            <person name="Novod N."/>
            <person name="O'Neill B."/>
            <person name="Osman S."/>
            <person name="Markiewicz E."/>
            <person name="Oyono O.L."/>
            <person name="Patti C."/>
            <person name="Phunkhang P."/>
            <person name="Pierre F."/>
            <person name="Priest M."/>
            <person name="Raghuraman S."/>
            <person name="Rege F."/>
            <person name="Reyes R."/>
            <person name="Rise C."/>
            <person name="Rogov P."/>
            <person name="Ross K."/>
            <person name="Ryan E."/>
            <person name="Settipalli S."/>
            <person name="Shea T."/>
            <person name="Sherpa N."/>
            <person name="Shi L."/>
            <person name="Shih D."/>
            <person name="Sparrow T."/>
            <person name="Spaulding J."/>
            <person name="Stalker J."/>
            <person name="Stange-Thomann N."/>
            <person name="Stavropoulos S."/>
            <person name="Stone C."/>
            <person name="Strader C."/>
            <person name="Tesfaye S."/>
            <person name="Thomson T."/>
            <person name="Thoulutsang Y."/>
            <person name="Thoulutsang D."/>
            <person name="Topham K."/>
            <person name="Topping I."/>
            <person name="Tsamla T."/>
            <person name="Vassiliev H."/>
            <person name="Vo A."/>
            <person name="Wangchuk T."/>
            <person name="Wangdi T."/>
            <person name="Weiand M."/>
            <person name="Wilkinson J."/>
            <person name="Wilson A."/>
            <person name="Yadav S."/>
            <person name="Young G."/>
            <person name="Yu Q."/>
            <person name="Zembek L."/>
            <person name="Zhong D."/>
            <person name="Zimmer A."/>
            <person name="Zwirko Z."/>
            <person name="Jaffe D.B."/>
            <person name="Alvarez P."/>
            <person name="Brockman W."/>
            <person name="Butler J."/>
            <person name="Chin C."/>
            <person name="Gnerre S."/>
            <person name="Grabherr M."/>
            <person name="Kleber M."/>
            <person name="Mauceli E."/>
            <person name="MacCallum I."/>
        </authorList>
    </citation>
    <scope>NUCLEOTIDE SEQUENCE [LARGE SCALE GENOMIC DNA]</scope>
    <source>
        <strain evidence="6">Tucson 14030-0811.24</strain>
    </source>
</reference>
<dbReference type="KEGG" id="dwi:6644423"/>
<feature type="compositionally biased region" description="Low complexity" evidence="3">
    <location>
        <begin position="255"/>
        <end position="274"/>
    </location>
</feature>
<gene>
    <name evidence="5" type="primary">Dwil\GK24278</name>
    <name evidence="5" type="ORF">Dwil_GK24278</name>
</gene>
<dbReference type="InterPro" id="IPR051217">
    <property type="entry name" value="Insect_Cuticle_Struc_Prot"/>
</dbReference>
<dbReference type="GO" id="GO:0031012">
    <property type="term" value="C:extracellular matrix"/>
    <property type="evidence" value="ECO:0007669"/>
    <property type="project" value="TreeGrafter"/>
</dbReference>
<evidence type="ECO:0000256" key="4">
    <source>
        <dbReference type="SAM" id="SignalP"/>
    </source>
</evidence>
<dbReference type="PANTHER" id="PTHR12236">
    <property type="entry name" value="STRUCTURAL CONTITUENT OF CUTICLE"/>
    <property type="match status" value="1"/>
</dbReference>
<evidence type="ECO:0000256" key="2">
    <source>
        <dbReference type="PROSITE-ProRule" id="PRU00497"/>
    </source>
</evidence>
<feature type="chain" id="PRO_5002819081" evidence="4">
    <location>
        <begin position="20"/>
        <end position="286"/>
    </location>
</feature>
<dbReference type="PhylomeDB" id="B4N010"/>
<evidence type="ECO:0000313" key="5">
    <source>
        <dbReference type="EMBL" id="EDW77945.1"/>
    </source>
</evidence>
<dbReference type="InterPro" id="IPR000618">
    <property type="entry name" value="Insect_cuticle"/>
</dbReference>
<feature type="compositionally biased region" description="Polar residues" evidence="3">
    <location>
        <begin position="54"/>
        <end position="66"/>
    </location>
</feature>
<organism evidence="5 6">
    <name type="scientific">Drosophila willistoni</name>
    <name type="common">Fruit fly</name>
    <dbReference type="NCBI Taxonomy" id="7260"/>
    <lineage>
        <taxon>Eukaryota</taxon>
        <taxon>Metazoa</taxon>
        <taxon>Ecdysozoa</taxon>
        <taxon>Arthropoda</taxon>
        <taxon>Hexapoda</taxon>
        <taxon>Insecta</taxon>
        <taxon>Pterygota</taxon>
        <taxon>Neoptera</taxon>
        <taxon>Endopterygota</taxon>
        <taxon>Diptera</taxon>
        <taxon>Brachycera</taxon>
        <taxon>Muscomorpha</taxon>
        <taxon>Ephydroidea</taxon>
        <taxon>Drosophilidae</taxon>
        <taxon>Drosophila</taxon>
        <taxon>Sophophora</taxon>
    </lineage>
</organism>
<protein>
    <submittedName>
        <fullName evidence="5">Uncharacterized protein</fullName>
    </submittedName>
</protein>
<dbReference type="Proteomes" id="UP000007798">
    <property type="component" value="Unassembled WGS sequence"/>
</dbReference>
<name>B4N010_DROWI</name>
<accession>B4N010</accession>
<dbReference type="EMBL" id="CH963920">
    <property type="protein sequence ID" value="EDW77945.1"/>
    <property type="molecule type" value="Genomic_DNA"/>
</dbReference>
<dbReference type="OMA" id="HEQNSEV"/>
<keyword evidence="6" id="KW-1185">Reference proteome</keyword>
<dbReference type="PROSITE" id="PS51155">
    <property type="entry name" value="CHIT_BIND_RR_2"/>
    <property type="match status" value="1"/>
</dbReference>
<dbReference type="OrthoDB" id="6630425at2759"/>
<dbReference type="Pfam" id="PF00379">
    <property type="entry name" value="Chitin_bind_4"/>
    <property type="match status" value="1"/>
</dbReference>
<feature type="region of interest" description="Disordered" evidence="3">
    <location>
        <begin position="34"/>
        <end position="71"/>
    </location>
</feature>
<feature type="compositionally biased region" description="Low complexity" evidence="3">
    <location>
        <begin position="237"/>
        <end position="248"/>
    </location>
</feature>
<dbReference type="InterPro" id="IPR031311">
    <property type="entry name" value="CHIT_BIND_RR_consensus"/>
</dbReference>
<dbReference type="AlphaFoldDB" id="B4N010"/>
<dbReference type="eggNOG" id="ENOG502T6QZ">
    <property type="taxonomic scope" value="Eukaryota"/>
</dbReference>
<sequence length="286" mass="30350">MATKFFILLAVSLLGLAQSEYNYNEKAAAAVNSLEQQQQQHSSSSGEDFLTGYHTPSNNADNSQATPDGYDYLIPSRSRSFAAGGSVGAALASQHASNLLQNAANAASATTEDLLPSPLPILREHPQQQQQREQVHVREVFPPASYNFNYAVHDETTGDIKEHSETRDGYVVRGSYSLVDPDGYKRTVTYTADDVHGFNAVVKRVPYALKTVAVVAPVVRLDERSKQAQLVNSNARLSSSSSSSLSSSTPTVGVAIGSGAESSSSSSIDSYAAAPRGLDSSGGPYA</sequence>
<keyword evidence="4" id="KW-0732">Signal</keyword>
<evidence type="ECO:0000256" key="1">
    <source>
        <dbReference type="ARBA" id="ARBA00022460"/>
    </source>
</evidence>
<dbReference type="GO" id="GO:0005615">
    <property type="term" value="C:extracellular space"/>
    <property type="evidence" value="ECO:0007669"/>
    <property type="project" value="TreeGrafter"/>
</dbReference>
<proteinExistence type="predicted"/>
<dbReference type="HOGENOM" id="CLU_974097_0_0_1"/>
<dbReference type="PANTHER" id="PTHR12236:SF86">
    <property type="entry name" value="CCP84AC-RELATED"/>
    <property type="match status" value="1"/>
</dbReference>
<feature type="signal peptide" evidence="4">
    <location>
        <begin position="1"/>
        <end position="19"/>
    </location>
</feature>
<dbReference type="PRINTS" id="PR00947">
    <property type="entry name" value="CUTICLE"/>
</dbReference>
<dbReference type="FunCoup" id="B4N010">
    <property type="interactions" value="22"/>
</dbReference>
<evidence type="ECO:0000313" key="6">
    <source>
        <dbReference type="Proteomes" id="UP000007798"/>
    </source>
</evidence>
<feature type="region of interest" description="Disordered" evidence="3">
    <location>
        <begin position="231"/>
        <end position="286"/>
    </location>
</feature>
<evidence type="ECO:0000256" key="3">
    <source>
        <dbReference type="SAM" id="MobiDB-lite"/>
    </source>
</evidence>